<accession>A0A1V3NUL5</accession>
<evidence type="ECO:0000256" key="6">
    <source>
        <dbReference type="ARBA" id="ARBA00022692"/>
    </source>
</evidence>
<keyword evidence="9 12" id="KW-0408">Iron</keyword>
<dbReference type="GO" id="GO:0046872">
    <property type="term" value="F:metal ion binding"/>
    <property type="evidence" value="ECO:0007669"/>
    <property type="project" value="UniProtKB-KW"/>
</dbReference>
<comment type="similarity">
    <text evidence="3">Belongs to the cytochrome b560 family.</text>
</comment>
<dbReference type="Proteomes" id="UP000189462">
    <property type="component" value="Unassembled WGS sequence"/>
</dbReference>
<dbReference type="InterPro" id="IPR014314">
    <property type="entry name" value="Succ_DH_cytb556"/>
</dbReference>
<evidence type="ECO:0000256" key="5">
    <source>
        <dbReference type="ARBA" id="ARBA00022617"/>
    </source>
</evidence>
<evidence type="ECO:0000256" key="13">
    <source>
        <dbReference type="SAM" id="Phobius"/>
    </source>
</evidence>
<comment type="caution">
    <text evidence="14">The sequence shown here is derived from an EMBL/GenBank/DDBJ whole genome shotgun (WGS) entry which is preliminary data.</text>
</comment>
<feature type="transmembrane region" description="Helical" evidence="13">
    <location>
        <begin position="105"/>
        <end position="125"/>
    </location>
</feature>
<reference evidence="14 15" key="1">
    <citation type="submission" date="2017-02" db="EMBL/GenBank/DDBJ databases">
        <title>Genomic diversity within the haloalkaliphilic genus Thioalkalivibrio.</title>
        <authorList>
            <person name="Ahn A.-C."/>
            <person name="Meier-Kolthoff J."/>
            <person name="Overmars L."/>
            <person name="Richter M."/>
            <person name="Woyke T."/>
            <person name="Sorokin D.Y."/>
            <person name="Muyzer G."/>
        </authorList>
    </citation>
    <scope>NUCLEOTIDE SEQUENCE [LARGE SCALE GENOMIC DNA]</scope>
    <source>
        <strain evidence="14 15">ALJD</strain>
    </source>
</reference>
<dbReference type="AlphaFoldDB" id="A0A1V3NUL5"/>
<dbReference type="GO" id="GO:0009055">
    <property type="term" value="F:electron transfer activity"/>
    <property type="evidence" value="ECO:0007669"/>
    <property type="project" value="InterPro"/>
</dbReference>
<evidence type="ECO:0000256" key="3">
    <source>
        <dbReference type="ARBA" id="ARBA00007244"/>
    </source>
</evidence>
<dbReference type="InterPro" id="IPR000701">
    <property type="entry name" value="SuccDH_FuR_B_TM-su"/>
</dbReference>
<dbReference type="PANTHER" id="PTHR10978:SF5">
    <property type="entry name" value="SUCCINATE DEHYDROGENASE CYTOCHROME B560 SUBUNIT, MITOCHONDRIAL"/>
    <property type="match status" value="1"/>
</dbReference>
<feature type="transmembrane region" description="Helical" evidence="13">
    <location>
        <begin position="21"/>
        <end position="45"/>
    </location>
</feature>
<dbReference type="Pfam" id="PF01127">
    <property type="entry name" value="Sdh_cyt"/>
    <property type="match status" value="1"/>
</dbReference>
<evidence type="ECO:0000256" key="9">
    <source>
        <dbReference type="ARBA" id="ARBA00023004"/>
    </source>
</evidence>
<evidence type="ECO:0000256" key="12">
    <source>
        <dbReference type="PIRSR" id="PIRSR000178-1"/>
    </source>
</evidence>
<comment type="function">
    <text evidence="1">Membrane-anchoring subunit of succinate dehydrogenase (SDH).</text>
</comment>
<dbReference type="EMBL" id="MVBK01000007">
    <property type="protein sequence ID" value="OOG28643.1"/>
    <property type="molecule type" value="Genomic_DNA"/>
</dbReference>
<feature type="binding site" description="axial binding residue" evidence="12">
    <location>
        <position position="81"/>
    </location>
    <ligand>
        <name>heme</name>
        <dbReference type="ChEBI" id="CHEBI:30413"/>
        <note>ligand shared with second transmembrane subunit</note>
    </ligand>
    <ligandPart>
        <name>Fe</name>
        <dbReference type="ChEBI" id="CHEBI:18248"/>
    </ligandPart>
</feature>
<dbReference type="Gene3D" id="1.20.1300.10">
    <property type="entry name" value="Fumarate reductase/succinate dehydrogenase, transmembrane subunit"/>
    <property type="match status" value="1"/>
</dbReference>
<sequence>MRRDGRPVFLNLFQIRLPIPGVVSIAHRISGVLLFLSIPLFLLLFQRSLQGQAGFEQALGWLRNPAVMLLTLILVWSLLHHWLAGIRYLLIDVDVGLERQIARRTAWTVLVLAPLLTIILLGVLWL</sequence>
<evidence type="ECO:0000256" key="2">
    <source>
        <dbReference type="ARBA" id="ARBA00004141"/>
    </source>
</evidence>
<comment type="subcellular location">
    <subcellularLocation>
        <location evidence="2">Membrane</location>
        <topology evidence="2">Multi-pass membrane protein</topology>
    </subcellularLocation>
</comment>
<dbReference type="GO" id="GO:0006099">
    <property type="term" value="P:tricarboxylic acid cycle"/>
    <property type="evidence" value="ECO:0007669"/>
    <property type="project" value="InterPro"/>
</dbReference>
<dbReference type="RefSeq" id="WP_077277359.1">
    <property type="nucleotide sequence ID" value="NZ_MVBK01000007.1"/>
</dbReference>
<evidence type="ECO:0000313" key="15">
    <source>
        <dbReference type="Proteomes" id="UP000189462"/>
    </source>
</evidence>
<dbReference type="InterPro" id="IPR034804">
    <property type="entry name" value="SQR/QFR_C/D"/>
</dbReference>
<dbReference type="PIRSF" id="PIRSF000178">
    <property type="entry name" value="SDH_cyt_b560"/>
    <property type="match status" value="1"/>
</dbReference>
<comment type="subunit">
    <text evidence="11">Part of an enzyme complex containing four subunits: a flavoprotein, an iron-sulfur protein, plus two membrane-anchoring proteins, SdhC and SdhD. The complex can form homotrimers.</text>
</comment>
<dbReference type="CDD" id="cd03499">
    <property type="entry name" value="SQR_TypeC_SdhC"/>
    <property type="match status" value="1"/>
</dbReference>
<evidence type="ECO:0000256" key="8">
    <source>
        <dbReference type="ARBA" id="ARBA00022989"/>
    </source>
</evidence>
<dbReference type="PROSITE" id="PS01000">
    <property type="entry name" value="SDH_CYT_1"/>
    <property type="match status" value="1"/>
</dbReference>
<feature type="transmembrane region" description="Helical" evidence="13">
    <location>
        <begin position="65"/>
        <end position="84"/>
    </location>
</feature>
<dbReference type="PANTHER" id="PTHR10978">
    <property type="entry name" value="SUCCINATE DEHYDROGENASE CYTOCHROME B560 SUBUNIT"/>
    <property type="match status" value="1"/>
</dbReference>
<comment type="cofactor">
    <cofactor evidence="12">
        <name>heme</name>
        <dbReference type="ChEBI" id="CHEBI:30413"/>
    </cofactor>
    <text evidence="12">The heme is bound between the two transmembrane subunits.</text>
</comment>
<name>A0A1V3NUL5_9GAMM</name>
<proteinExistence type="inferred from homology"/>
<keyword evidence="10 13" id="KW-0472">Membrane</keyword>
<keyword evidence="7 12" id="KW-0479">Metal-binding</keyword>
<evidence type="ECO:0000256" key="11">
    <source>
        <dbReference type="ARBA" id="ARBA00025912"/>
    </source>
</evidence>
<evidence type="ECO:0000256" key="1">
    <source>
        <dbReference type="ARBA" id="ARBA00004050"/>
    </source>
</evidence>
<gene>
    <name evidence="14" type="ORF">B1C78_01425</name>
</gene>
<dbReference type="OrthoDB" id="9799441at2"/>
<dbReference type="InterPro" id="IPR018495">
    <property type="entry name" value="Succ_DH_cyt_bsu_CS"/>
</dbReference>
<dbReference type="SUPFAM" id="SSF81343">
    <property type="entry name" value="Fumarate reductase respiratory complex transmembrane subunits"/>
    <property type="match status" value="1"/>
</dbReference>
<protein>
    <recommendedName>
        <fullName evidence="4">Succinate dehydrogenase cytochrome b556 subunit</fullName>
    </recommendedName>
</protein>
<dbReference type="NCBIfam" id="TIGR02970">
    <property type="entry name" value="succ_dehyd_cytB"/>
    <property type="match status" value="1"/>
</dbReference>
<keyword evidence="5 12" id="KW-0349">Heme</keyword>
<evidence type="ECO:0000256" key="4">
    <source>
        <dbReference type="ARBA" id="ARBA00020076"/>
    </source>
</evidence>
<keyword evidence="15" id="KW-1185">Reference proteome</keyword>
<keyword evidence="6 13" id="KW-0812">Transmembrane</keyword>
<evidence type="ECO:0000313" key="14">
    <source>
        <dbReference type="EMBL" id="OOG28643.1"/>
    </source>
</evidence>
<evidence type="ECO:0000256" key="10">
    <source>
        <dbReference type="ARBA" id="ARBA00023136"/>
    </source>
</evidence>
<organism evidence="14 15">
    <name type="scientific">Thioalkalivibrio denitrificans</name>
    <dbReference type="NCBI Taxonomy" id="108003"/>
    <lineage>
        <taxon>Bacteria</taxon>
        <taxon>Pseudomonadati</taxon>
        <taxon>Pseudomonadota</taxon>
        <taxon>Gammaproteobacteria</taxon>
        <taxon>Chromatiales</taxon>
        <taxon>Ectothiorhodospiraceae</taxon>
        <taxon>Thioalkalivibrio</taxon>
    </lineage>
</organism>
<dbReference type="GO" id="GO:0005886">
    <property type="term" value="C:plasma membrane"/>
    <property type="evidence" value="ECO:0007669"/>
    <property type="project" value="TreeGrafter"/>
</dbReference>
<dbReference type="STRING" id="108003.B1C78_01425"/>
<evidence type="ECO:0000256" key="7">
    <source>
        <dbReference type="ARBA" id="ARBA00022723"/>
    </source>
</evidence>
<keyword evidence="8 13" id="KW-1133">Transmembrane helix</keyword>